<dbReference type="AlphaFoldDB" id="A9NZV3"/>
<evidence type="ECO:0000256" key="1">
    <source>
        <dbReference type="SAM" id="MobiDB-lite"/>
    </source>
</evidence>
<proteinExistence type="evidence at transcript level"/>
<accession>A9NZV3</accession>
<feature type="region of interest" description="Disordered" evidence="1">
    <location>
        <begin position="125"/>
        <end position="145"/>
    </location>
</feature>
<dbReference type="GO" id="GO:0005759">
    <property type="term" value="C:mitochondrial matrix"/>
    <property type="evidence" value="ECO:0007669"/>
    <property type="project" value="InterPro"/>
</dbReference>
<name>A9NZV3_PICSI</name>
<dbReference type="Gene3D" id="3.10.280.10">
    <property type="entry name" value="Mitochondrial glycoprotein"/>
    <property type="match status" value="1"/>
</dbReference>
<evidence type="ECO:0000313" key="2">
    <source>
        <dbReference type="EMBL" id="ABK26164.1"/>
    </source>
</evidence>
<dbReference type="InterPro" id="IPR036561">
    <property type="entry name" value="MAM33_sf"/>
</dbReference>
<dbReference type="EMBL" id="EF086908">
    <property type="protein sequence ID" value="ABK26164.1"/>
    <property type="molecule type" value="mRNA"/>
</dbReference>
<sequence length="255" mass="28094">MALFYVVRRAASSVAPVAFRAIKQQRFIHSAVGSAFQNRYRREITKGTSWVPSRAATSIVAKSKFEENLLAVLDEEIQCAVESDPPTQDVKPEGTIPFEIEDLPGVQTIALRRKYGSEEIKVEVLSGDDGDGNDEEGSGNDTASGGIQVNLTVSVAKGGGPFLEFICTGYADAVSIEGMAVKQKQPTESDAVDPIPYEGPPFNDLDENLQKGFHKYLEVRGITPSLSNYLCEYMINKESKEYTNWLKNVKEFVEK</sequence>
<dbReference type="InterPro" id="IPR003428">
    <property type="entry name" value="MAM33"/>
</dbReference>
<dbReference type="Pfam" id="PF02330">
    <property type="entry name" value="MAM33"/>
    <property type="match status" value="1"/>
</dbReference>
<dbReference type="PANTHER" id="PTHR10826">
    <property type="entry name" value="COMPLEMENT COMPONENT 1"/>
    <property type="match status" value="1"/>
</dbReference>
<dbReference type="PANTHER" id="PTHR10826:SF41">
    <property type="entry name" value="MITOCHONDRIAL GLYCOPROTEIN FAMILY PROTEIN"/>
    <property type="match status" value="1"/>
</dbReference>
<organism evidence="2">
    <name type="scientific">Picea sitchensis</name>
    <name type="common">Sitka spruce</name>
    <name type="synonym">Pinus sitchensis</name>
    <dbReference type="NCBI Taxonomy" id="3332"/>
    <lineage>
        <taxon>Eukaryota</taxon>
        <taxon>Viridiplantae</taxon>
        <taxon>Streptophyta</taxon>
        <taxon>Embryophyta</taxon>
        <taxon>Tracheophyta</taxon>
        <taxon>Spermatophyta</taxon>
        <taxon>Pinopsida</taxon>
        <taxon>Pinidae</taxon>
        <taxon>Conifers I</taxon>
        <taxon>Pinales</taxon>
        <taxon>Pinaceae</taxon>
        <taxon>Picea</taxon>
    </lineage>
</organism>
<dbReference type="SUPFAM" id="SSF54529">
    <property type="entry name" value="Mitochondrial glycoprotein MAM33-like"/>
    <property type="match status" value="1"/>
</dbReference>
<evidence type="ECO:0008006" key="3">
    <source>
        <dbReference type="Google" id="ProtNLM"/>
    </source>
</evidence>
<reference evidence="2" key="1">
    <citation type="journal article" date="2008" name="BMC Genomics">
        <title>A conifer genomics resource of 200,000 spruce (Picea spp.) ESTs and 6,464 high-quality, sequence-finished full-length cDNAs for Sitka spruce (Picea sitchensis).</title>
        <authorList>
            <person name="Ralph S.G."/>
            <person name="Chun H.J."/>
            <person name="Kolosova N."/>
            <person name="Cooper D."/>
            <person name="Oddy C."/>
            <person name="Ritland C.E."/>
            <person name="Kirkpatrick R."/>
            <person name="Moore R."/>
            <person name="Barber S."/>
            <person name="Holt R.A."/>
            <person name="Jones S.J."/>
            <person name="Marra M.A."/>
            <person name="Douglas C.J."/>
            <person name="Ritland K."/>
            <person name="Bohlmann J."/>
        </authorList>
    </citation>
    <scope>NUCLEOTIDE SEQUENCE</scope>
    <source>
        <tissue evidence="2">Green portion of the leader tissue</tissue>
    </source>
</reference>
<feature type="compositionally biased region" description="Acidic residues" evidence="1">
    <location>
        <begin position="126"/>
        <end position="138"/>
    </location>
</feature>
<protein>
    <recommendedName>
        <fullName evidence="3">Mitochondrial glycoprotein</fullName>
    </recommendedName>
</protein>
<dbReference type="OMA" id="CEYMMSK"/>